<comment type="pathway">
    <text evidence="2 7">Isoprenoid biosynthesis; isopentenyl diphosphate biosynthesis via DXP pathway; isopentenyl diphosphate from 1-deoxy-D-xylulose 5-phosphate: step 2/6.</text>
</comment>
<dbReference type="GO" id="GO:0019288">
    <property type="term" value="P:isopentenyl diphosphate biosynthetic process, methylerythritol 4-phosphate pathway"/>
    <property type="evidence" value="ECO:0007669"/>
    <property type="project" value="UniProtKB-UniRule"/>
</dbReference>
<dbReference type="InterPro" id="IPR029044">
    <property type="entry name" value="Nucleotide-diphossugar_trans"/>
</dbReference>
<dbReference type="UniPathway" id="UPA00056">
    <property type="reaction ID" value="UER00093"/>
</dbReference>
<dbReference type="EC" id="2.7.7.60" evidence="7"/>
<keyword evidence="6 7" id="KW-0414">Isoprene biosynthesis</keyword>
<dbReference type="AlphaFoldDB" id="A0A4Z0M9K6"/>
<evidence type="ECO:0000256" key="7">
    <source>
        <dbReference type="HAMAP-Rule" id="MF_00108"/>
    </source>
</evidence>
<feature type="site" description="Positions MEP for the nucleophilic attack" evidence="7">
    <location>
        <position position="155"/>
    </location>
</feature>
<reference evidence="8 9" key="1">
    <citation type="submission" date="2019-04" db="EMBL/GenBank/DDBJ databases">
        <title>Taxonomy of novel Haliea sp. from mangrove soil of West Coast of India.</title>
        <authorList>
            <person name="Verma A."/>
            <person name="Kumar P."/>
            <person name="Krishnamurthi S."/>
        </authorList>
    </citation>
    <scope>NUCLEOTIDE SEQUENCE [LARGE SCALE GENOMIC DNA]</scope>
    <source>
        <strain evidence="8 9">SAOS-164</strain>
    </source>
</reference>
<evidence type="ECO:0000256" key="4">
    <source>
        <dbReference type="ARBA" id="ARBA00022679"/>
    </source>
</evidence>
<dbReference type="PANTHER" id="PTHR32125">
    <property type="entry name" value="2-C-METHYL-D-ERYTHRITOL 4-PHOSPHATE CYTIDYLYLTRANSFERASE, CHLOROPLASTIC"/>
    <property type="match status" value="1"/>
</dbReference>
<dbReference type="Gene3D" id="3.90.550.10">
    <property type="entry name" value="Spore Coat Polysaccharide Biosynthesis Protein SpsA, Chain A"/>
    <property type="match status" value="1"/>
</dbReference>
<organism evidence="8 9">
    <name type="scientific">Mangrovimicrobium sediminis</name>
    <dbReference type="NCBI Taxonomy" id="2562682"/>
    <lineage>
        <taxon>Bacteria</taxon>
        <taxon>Pseudomonadati</taxon>
        <taxon>Pseudomonadota</taxon>
        <taxon>Gammaproteobacteria</taxon>
        <taxon>Cellvibrionales</taxon>
        <taxon>Halieaceae</taxon>
        <taxon>Mangrovimicrobium</taxon>
    </lineage>
</organism>
<sequence>MSGRCHAVVPAAGVGTRMGSDIPKQYLRFDGVTLLEHSVNALLRDPRIESVTVAVSENDTHADTLPLFADPRVQRVTGGAQRADSVLAGLRAVPGDPDDWVLVHDAARPGLPEADLARLIDQVLASQVGGILAEAIVDTVKYVGDSGLVEHTLDRSRLWCAQTPQMFRLGELGAALEGALAQGLPVTDEASAMEHAGLPVQLVPGSPANFKVTAPDDLALAAWYLAWKEEQQ</sequence>
<dbReference type="SUPFAM" id="SSF53448">
    <property type="entry name" value="Nucleotide-diphospho-sugar transferases"/>
    <property type="match status" value="1"/>
</dbReference>
<evidence type="ECO:0000313" key="9">
    <source>
        <dbReference type="Proteomes" id="UP000298050"/>
    </source>
</evidence>
<evidence type="ECO:0000256" key="6">
    <source>
        <dbReference type="ARBA" id="ARBA00023229"/>
    </source>
</evidence>
<evidence type="ECO:0000256" key="2">
    <source>
        <dbReference type="ARBA" id="ARBA00004787"/>
    </source>
</evidence>
<feature type="site" description="Transition state stabilizer" evidence="7">
    <location>
        <position position="24"/>
    </location>
</feature>
<dbReference type="InterPro" id="IPR050088">
    <property type="entry name" value="IspD/TarI_cytidylyltransf_bact"/>
</dbReference>
<dbReference type="NCBIfam" id="TIGR00453">
    <property type="entry name" value="ispD"/>
    <property type="match status" value="1"/>
</dbReference>
<dbReference type="InterPro" id="IPR018294">
    <property type="entry name" value="ISPD_synthase_CS"/>
</dbReference>
<comment type="function">
    <text evidence="7">Catalyzes the formation of 4-diphosphocytidyl-2-C-methyl-D-erythritol from CTP and 2-C-methyl-D-erythritol 4-phosphate (MEP).</text>
</comment>
<dbReference type="CDD" id="cd02516">
    <property type="entry name" value="CDP-ME_synthetase"/>
    <property type="match status" value="1"/>
</dbReference>
<dbReference type="OrthoDB" id="9806837at2"/>
<feature type="site" description="Positions MEP for the nucleophilic attack" evidence="7">
    <location>
        <position position="211"/>
    </location>
</feature>
<dbReference type="HAMAP" id="MF_00108">
    <property type="entry name" value="IspD"/>
    <property type="match status" value="1"/>
</dbReference>
<feature type="site" description="Transition state stabilizer" evidence="7">
    <location>
        <position position="17"/>
    </location>
</feature>
<comment type="catalytic activity">
    <reaction evidence="1 7">
        <text>2-C-methyl-D-erythritol 4-phosphate + CTP + H(+) = 4-CDP-2-C-methyl-D-erythritol + diphosphate</text>
        <dbReference type="Rhea" id="RHEA:13429"/>
        <dbReference type="ChEBI" id="CHEBI:15378"/>
        <dbReference type="ChEBI" id="CHEBI:33019"/>
        <dbReference type="ChEBI" id="CHEBI:37563"/>
        <dbReference type="ChEBI" id="CHEBI:57823"/>
        <dbReference type="ChEBI" id="CHEBI:58262"/>
        <dbReference type="EC" id="2.7.7.60"/>
    </reaction>
</comment>
<name>A0A4Z0M9K6_9GAMM</name>
<dbReference type="Proteomes" id="UP000298050">
    <property type="component" value="Unassembled WGS sequence"/>
</dbReference>
<accession>A0A4Z0M9K6</accession>
<dbReference type="InterPro" id="IPR001228">
    <property type="entry name" value="IspD"/>
</dbReference>
<dbReference type="EMBL" id="SRLE01000001">
    <property type="protein sequence ID" value="TGD76057.1"/>
    <property type="molecule type" value="Genomic_DNA"/>
</dbReference>
<dbReference type="RefSeq" id="WP_135440634.1">
    <property type="nucleotide sequence ID" value="NZ_SRLE01000001.1"/>
</dbReference>
<comment type="similarity">
    <text evidence="3 7">Belongs to the IspD/TarI cytidylyltransferase family. IspD subfamily.</text>
</comment>
<dbReference type="PROSITE" id="PS01295">
    <property type="entry name" value="ISPD"/>
    <property type="match status" value="1"/>
</dbReference>
<dbReference type="InterPro" id="IPR034683">
    <property type="entry name" value="IspD/TarI"/>
</dbReference>
<keyword evidence="4 7" id="KW-0808">Transferase</keyword>
<proteinExistence type="inferred from homology"/>
<evidence type="ECO:0000256" key="5">
    <source>
        <dbReference type="ARBA" id="ARBA00022695"/>
    </source>
</evidence>
<dbReference type="FunFam" id="3.90.550.10:FF:000003">
    <property type="entry name" value="2-C-methyl-D-erythritol 4-phosphate cytidylyltransferase"/>
    <property type="match status" value="1"/>
</dbReference>
<dbReference type="PANTHER" id="PTHR32125:SF4">
    <property type="entry name" value="2-C-METHYL-D-ERYTHRITOL 4-PHOSPHATE CYTIDYLYLTRANSFERASE, CHLOROPLASTIC"/>
    <property type="match status" value="1"/>
</dbReference>
<gene>
    <name evidence="7 8" type="primary">ispD</name>
    <name evidence="8" type="ORF">E4634_00465</name>
</gene>
<dbReference type="GO" id="GO:0050518">
    <property type="term" value="F:2-C-methyl-D-erythritol 4-phosphate cytidylyltransferase activity"/>
    <property type="evidence" value="ECO:0007669"/>
    <property type="project" value="UniProtKB-UniRule"/>
</dbReference>
<protein>
    <recommendedName>
        <fullName evidence="7">2-C-methyl-D-erythritol 4-phosphate cytidylyltransferase</fullName>
        <ecNumber evidence="7">2.7.7.60</ecNumber>
    </recommendedName>
    <alternativeName>
        <fullName evidence="7">4-diphosphocytidyl-2C-methyl-D-erythritol synthase</fullName>
    </alternativeName>
    <alternativeName>
        <fullName evidence="7">MEP cytidylyltransferase</fullName>
        <shortName evidence="7">MCT</shortName>
    </alternativeName>
</protein>
<keyword evidence="9" id="KW-1185">Reference proteome</keyword>
<evidence type="ECO:0000256" key="3">
    <source>
        <dbReference type="ARBA" id="ARBA00009789"/>
    </source>
</evidence>
<evidence type="ECO:0000313" key="8">
    <source>
        <dbReference type="EMBL" id="TGD76057.1"/>
    </source>
</evidence>
<evidence type="ECO:0000256" key="1">
    <source>
        <dbReference type="ARBA" id="ARBA00001282"/>
    </source>
</evidence>
<keyword evidence="5 7" id="KW-0548">Nucleotidyltransferase</keyword>
<comment type="caution">
    <text evidence="8">The sequence shown here is derived from an EMBL/GenBank/DDBJ whole genome shotgun (WGS) entry which is preliminary data.</text>
</comment>
<dbReference type="Pfam" id="PF01128">
    <property type="entry name" value="IspD"/>
    <property type="match status" value="1"/>
</dbReference>